<keyword evidence="6" id="KW-1185">Reference proteome</keyword>
<dbReference type="InterPro" id="IPR036388">
    <property type="entry name" value="WH-like_DNA-bd_sf"/>
</dbReference>
<dbReference type="GO" id="GO:0003677">
    <property type="term" value="F:DNA binding"/>
    <property type="evidence" value="ECO:0007669"/>
    <property type="project" value="UniProtKB-KW"/>
</dbReference>
<evidence type="ECO:0000313" key="6">
    <source>
        <dbReference type="Proteomes" id="UP000507979"/>
    </source>
</evidence>
<dbReference type="InterPro" id="IPR036390">
    <property type="entry name" value="WH_DNA-bd_sf"/>
</dbReference>
<dbReference type="EMBL" id="CADIJR010000011">
    <property type="protein sequence ID" value="CAB3636821.1"/>
    <property type="molecule type" value="Genomic_DNA"/>
</dbReference>
<proteinExistence type="predicted"/>
<protein>
    <recommendedName>
        <fullName evidence="4">HTH marR-type domain-containing protein</fullName>
    </recommendedName>
</protein>
<keyword evidence="1" id="KW-0805">Transcription regulation</keyword>
<evidence type="ECO:0000259" key="4">
    <source>
        <dbReference type="PROSITE" id="PS50995"/>
    </source>
</evidence>
<keyword evidence="2" id="KW-0238">DNA-binding</keyword>
<dbReference type="GO" id="GO:0006950">
    <property type="term" value="P:response to stress"/>
    <property type="evidence" value="ECO:0007669"/>
    <property type="project" value="TreeGrafter"/>
</dbReference>
<sequence>MSQHDLPPGVCNSTAIRKAARHLGRFYDLCLAQADLRNTQYAILNLLATRGALTIAELAAHLVTDRATMGHNLRPLERDGLIRIAVGKQDRREREITLTDAGAKMEAVGRKAWQRAQQQFEAVFGKDDALAMRRIMHRITTLDLSLPG</sequence>
<dbReference type="PANTHER" id="PTHR33164:SF105">
    <property type="entry name" value="TRANSCRIPTIONAL REPRESSOR PROTEIN-RELATED"/>
    <property type="match status" value="1"/>
</dbReference>
<dbReference type="AlphaFoldDB" id="A0A6J5A602"/>
<dbReference type="PROSITE" id="PS01117">
    <property type="entry name" value="HTH_MARR_1"/>
    <property type="match status" value="1"/>
</dbReference>
<evidence type="ECO:0000313" key="5">
    <source>
        <dbReference type="EMBL" id="CAB3636821.1"/>
    </source>
</evidence>
<dbReference type="PANTHER" id="PTHR33164">
    <property type="entry name" value="TRANSCRIPTIONAL REGULATOR, MARR FAMILY"/>
    <property type="match status" value="1"/>
</dbReference>
<keyword evidence="3" id="KW-0804">Transcription</keyword>
<dbReference type="PROSITE" id="PS50995">
    <property type="entry name" value="HTH_MARR_2"/>
    <property type="match status" value="1"/>
</dbReference>
<dbReference type="CDD" id="cd00090">
    <property type="entry name" value="HTH_ARSR"/>
    <property type="match status" value="1"/>
</dbReference>
<evidence type="ECO:0000256" key="3">
    <source>
        <dbReference type="ARBA" id="ARBA00023163"/>
    </source>
</evidence>
<dbReference type="SUPFAM" id="SSF46785">
    <property type="entry name" value="Winged helix' DNA-binding domain"/>
    <property type="match status" value="1"/>
</dbReference>
<dbReference type="InterPro" id="IPR000835">
    <property type="entry name" value="HTH_MarR-typ"/>
</dbReference>
<accession>A0A6J5A602</accession>
<dbReference type="Gene3D" id="1.10.10.10">
    <property type="entry name" value="Winged helix-like DNA-binding domain superfamily/Winged helix DNA-binding domain"/>
    <property type="match status" value="1"/>
</dbReference>
<dbReference type="RefSeq" id="WP_054434459.1">
    <property type="nucleotide sequence ID" value="NZ_CADIJR010000011.1"/>
</dbReference>
<dbReference type="InterPro" id="IPR023187">
    <property type="entry name" value="Tscrpt_reg_MarR-type_CS"/>
</dbReference>
<feature type="domain" description="HTH marR-type" evidence="4">
    <location>
        <begin position="9"/>
        <end position="141"/>
    </location>
</feature>
<reference evidence="5 6" key="1">
    <citation type="submission" date="2020-04" db="EMBL/GenBank/DDBJ databases">
        <authorList>
            <person name="De Canck E."/>
        </authorList>
    </citation>
    <scope>NUCLEOTIDE SEQUENCE [LARGE SCALE GENOMIC DNA]</scope>
    <source>
        <strain evidence="5 6">LMG 26845</strain>
    </source>
</reference>
<dbReference type="InterPro" id="IPR011991">
    <property type="entry name" value="ArsR-like_HTH"/>
</dbReference>
<name>A0A6J5A602_9BURK</name>
<evidence type="ECO:0000256" key="1">
    <source>
        <dbReference type="ARBA" id="ARBA00023015"/>
    </source>
</evidence>
<dbReference type="GeneID" id="92897603"/>
<evidence type="ECO:0000256" key="2">
    <source>
        <dbReference type="ARBA" id="ARBA00023125"/>
    </source>
</evidence>
<dbReference type="Proteomes" id="UP000507979">
    <property type="component" value="Unassembled WGS sequence"/>
</dbReference>
<dbReference type="SMART" id="SM00347">
    <property type="entry name" value="HTH_MARR"/>
    <property type="match status" value="1"/>
</dbReference>
<dbReference type="GO" id="GO:0003700">
    <property type="term" value="F:DNA-binding transcription factor activity"/>
    <property type="evidence" value="ECO:0007669"/>
    <property type="project" value="InterPro"/>
</dbReference>
<organism evidence="5 6">
    <name type="scientific">Achromobacter insuavis</name>
    <dbReference type="NCBI Taxonomy" id="1287735"/>
    <lineage>
        <taxon>Bacteria</taxon>
        <taxon>Pseudomonadati</taxon>
        <taxon>Pseudomonadota</taxon>
        <taxon>Betaproteobacteria</taxon>
        <taxon>Burkholderiales</taxon>
        <taxon>Alcaligenaceae</taxon>
        <taxon>Achromobacter</taxon>
    </lineage>
</organism>
<dbReference type="Pfam" id="PF01047">
    <property type="entry name" value="MarR"/>
    <property type="match status" value="1"/>
</dbReference>
<dbReference type="InterPro" id="IPR039422">
    <property type="entry name" value="MarR/SlyA-like"/>
</dbReference>
<gene>
    <name evidence="5" type="ORF">LMG26845_01755</name>
</gene>